<protein>
    <recommendedName>
        <fullName evidence="4 12">Heme exporter protein D</fullName>
    </recommendedName>
</protein>
<sequence>MNLLPDFGRYAAYVWPAYAVAFGGLGLLAILSIRRMRTLEKQARAARDHRRDAI</sequence>
<evidence type="ECO:0000256" key="12">
    <source>
        <dbReference type="RuleBase" id="RU363101"/>
    </source>
</evidence>
<evidence type="ECO:0000256" key="8">
    <source>
        <dbReference type="ARBA" id="ARBA00022692"/>
    </source>
</evidence>
<evidence type="ECO:0000256" key="3">
    <source>
        <dbReference type="ARBA" id="ARBA00008741"/>
    </source>
</evidence>
<dbReference type="NCBIfam" id="TIGR03141">
    <property type="entry name" value="cytochro_ccmD"/>
    <property type="match status" value="1"/>
</dbReference>
<feature type="transmembrane region" description="Helical" evidence="12">
    <location>
        <begin position="12"/>
        <end position="33"/>
    </location>
</feature>
<dbReference type="KEGG" id="hgn:E6W36_07360"/>
<keyword evidence="9 12" id="KW-0201">Cytochrome c-type biogenesis</keyword>
<keyword evidence="10 12" id="KW-1133">Transmembrane helix</keyword>
<comment type="similarity">
    <text evidence="3 12">Belongs to the CcmD/CycX/HelD family.</text>
</comment>
<dbReference type="GO" id="GO:0017004">
    <property type="term" value="P:cytochrome complex assembly"/>
    <property type="evidence" value="ECO:0007669"/>
    <property type="project" value="UniProtKB-KW"/>
</dbReference>
<evidence type="ECO:0000256" key="1">
    <source>
        <dbReference type="ARBA" id="ARBA00002442"/>
    </source>
</evidence>
<dbReference type="GO" id="GO:0015886">
    <property type="term" value="P:heme transport"/>
    <property type="evidence" value="ECO:0007669"/>
    <property type="project" value="InterPro"/>
</dbReference>
<evidence type="ECO:0000256" key="9">
    <source>
        <dbReference type="ARBA" id="ARBA00022748"/>
    </source>
</evidence>
<keyword evidence="5 12" id="KW-0813">Transport</keyword>
<evidence type="ECO:0000256" key="11">
    <source>
        <dbReference type="ARBA" id="ARBA00023136"/>
    </source>
</evidence>
<evidence type="ECO:0000313" key="13">
    <source>
        <dbReference type="EMBL" id="QCI79432.1"/>
    </source>
</evidence>
<keyword evidence="7 12" id="KW-0997">Cell inner membrane</keyword>
<gene>
    <name evidence="13" type="primary">ccmD</name>
    <name evidence="13" type="ORF">E6W36_07360</name>
</gene>
<keyword evidence="8 12" id="KW-0812">Transmembrane</keyword>
<evidence type="ECO:0000256" key="7">
    <source>
        <dbReference type="ARBA" id="ARBA00022519"/>
    </source>
</evidence>
<comment type="function">
    <text evidence="1 12">Required for the export of heme to the periplasm for the biogenesis of c-type cytochromes.</text>
</comment>
<dbReference type="EMBL" id="CP039704">
    <property type="protein sequence ID" value="QCI79432.1"/>
    <property type="molecule type" value="Genomic_DNA"/>
</dbReference>
<keyword evidence="11 12" id="KW-0472">Membrane</keyword>
<evidence type="ECO:0000313" key="14">
    <source>
        <dbReference type="Proteomes" id="UP000298714"/>
    </source>
</evidence>
<dbReference type="Proteomes" id="UP000298714">
    <property type="component" value="Chromosome"/>
</dbReference>
<accession>A0A4D7CBZ7</accession>
<reference evidence="14" key="1">
    <citation type="submission" date="2019-04" db="EMBL/GenBank/DDBJ databases">
        <title>Complete genome sequence of Sphingomonas sp. W1-2-3.</title>
        <authorList>
            <person name="Im W.T."/>
        </authorList>
    </citation>
    <scope>NUCLEOTIDE SEQUENCE [LARGE SCALE GENOMIC DNA]</scope>
    <source>
        <strain evidence="14">W1-2-3</strain>
    </source>
</reference>
<proteinExistence type="inferred from homology"/>
<evidence type="ECO:0000256" key="2">
    <source>
        <dbReference type="ARBA" id="ARBA00004377"/>
    </source>
</evidence>
<dbReference type="AlphaFoldDB" id="A0A4D7CBZ7"/>
<dbReference type="RefSeq" id="WP_222874271.1">
    <property type="nucleotide sequence ID" value="NZ_CP039704.1"/>
</dbReference>
<evidence type="ECO:0000256" key="10">
    <source>
        <dbReference type="ARBA" id="ARBA00022989"/>
    </source>
</evidence>
<dbReference type="Pfam" id="PF04995">
    <property type="entry name" value="CcmD"/>
    <property type="match status" value="1"/>
</dbReference>
<keyword evidence="6 12" id="KW-1003">Cell membrane</keyword>
<dbReference type="InterPro" id="IPR007078">
    <property type="entry name" value="Haem_export_protD_CcmD"/>
</dbReference>
<keyword evidence="14" id="KW-1185">Reference proteome</keyword>
<evidence type="ECO:0000256" key="6">
    <source>
        <dbReference type="ARBA" id="ARBA00022475"/>
    </source>
</evidence>
<comment type="subcellular location">
    <subcellularLocation>
        <location evidence="2 12">Cell inner membrane</location>
        <topology evidence="2 12">Single-pass membrane protein</topology>
    </subcellularLocation>
</comment>
<evidence type="ECO:0000256" key="5">
    <source>
        <dbReference type="ARBA" id="ARBA00022448"/>
    </source>
</evidence>
<name>A0A4D7CBZ7_9SPHN</name>
<evidence type="ECO:0000256" key="4">
    <source>
        <dbReference type="ARBA" id="ARBA00016461"/>
    </source>
</evidence>
<dbReference type="GO" id="GO:0005886">
    <property type="term" value="C:plasma membrane"/>
    <property type="evidence" value="ECO:0007669"/>
    <property type="project" value="UniProtKB-SubCell"/>
</dbReference>
<organism evidence="13 14">
    <name type="scientific">Hankyongella ginsenosidimutans</name>
    <dbReference type="NCBI Taxonomy" id="1763828"/>
    <lineage>
        <taxon>Bacteria</taxon>
        <taxon>Pseudomonadati</taxon>
        <taxon>Pseudomonadota</taxon>
        <taxon>Alphaproteobacteria</taxon>
        <taxon>Sphingomonadales</taxon>
        <taxon>Sphingomonadaceae</taxon>
        <taxon>Hankyongella</taxon>
    </lineage>
</organism>